<dbReference type="InterPro" id="IPR002777">
    <property type="entry name" value="PFD_beta-like"/>
</dbReference>
<comment type="caution">
    <text evidence="4">The sequence shown here is derived from an EMBL/GenBank/DDBJ whole genome shotgun (WGS) entry which is preliminary data.</text>
</comment>
<dbReference type="InterPro" id="IPR009053">
    <property type="entry name" value="Prefoldin"/>
</dbReference>
<dbReference type="FunFam" id="1.10.287.370:FF:000003">
    <property type="entry name" value="Prefoldin subunit 6"/>
    <property type="match status" value="1"/>
</dbReference>
<dbReference type="Gene3D" id="1.10.287.370">
    <property type="match status" value="1"/>
</dbReference>
<dbReference type="PANTHER" id="PTHR21431">
    <property type="entry name" value="PREFOLDIN SUBUNIT 6"/>
    <property type="match status" value="1"/>
</dbReference>
<dbReference type="AlphaFoldDB" id="A0A072PU21"/>
<dbReference type="GO" id="GO:0005737">
    <property type="term" value="C:cytoplasm"/>
    <property type="evidence" value="ECO:0007669"/>
    <property type="project" value="TreeGrafter"/>
</dbReference>
<dbReference type="VEuPathDB" id="FungiDB:A1O9_00786"/>
<organism evidence="4 5">
    <name type="scientific">Exophiala aquamarina CBS 119918</name>
    <dbReference type="NCBI Taxonomy" id="1182545"/>
    <lineage>
        <taxon>Eukaryota</taxon>
        <taxon>Fungi</taxon>
        <taxon>Dikarya</taxon>
        <taxon>Ascomycota</taxon>
        <taxon>Pezizomycotina</taxon>
        <taxon>Eurotiomycetes</taxon>
        <taxon>Chaetothyriomycetidae</taxon>
        <taxon>Chaetothyriales</taxon>
        <taxon>Herpotrichiellaceae</taxon>
        <taxon>Exophiala</taxon>
    </lineage>
</organism>
<accession>A0A072PU21</accession>
<dbReference type="GO" id="GO:0051082">
    <property type="term" value="F:unfolded protein binding"/>
    <property type="evidence" value="ECO:0007669"/>
    <property type="project" value="InterPro"/>
</dbReference>
<evidence type="ECO:0000313" key="4">
    <source>
        <dbReference type="EMBL" id="KEF62813.1"/>
    </source>
</evidence>
<dbReference type="RefSeq" id="XP_013265403.1">
    <property type="nucleotide sequence ID" value="XM_013409949.1"/>
</dbReference>
<dbReference type="SUPFAM" id="SSF46579">
    <property type="entry name" value="Prefoldin"/>
    <property type="match status" value="1"/>
</dbReference>
<name>A0A072PU21_9EURO</name>
<dbReference type="GO" id="GO:0051131">
    <property type="term" value="P:chaperone-mediated protein complex assembly"/>
    <property type="evidence" value="ECO:0007669"/>
    <property type="project" value="TreeGrafter"/>
</dbReference>
<dbReference type="GO" id="GO:0051087">
    <property type="term" value="F:protein-folding chaperone binding"/>
    <property type="evidence" value="ECO:0007669"/>
    <property type="project" value="TreeGrafter"/>
</dbReference>
<feature type="coiled-coil region" evidence="3">
    <location>
        <begin position="1"/>
        <end position="52"/>
    </location>
</feature>
<comment type="similarity">
    <text evidence="1">Belongs to the prefoldin subunit beta family.</text>
</comment>
<evidence type="ECO:0000256" key="3">
    <source>
        <dbReference type="SAM" id="Coils"/>
    </source>
</evidence>
<protein>
    <submittedName>
        <fullName evidence="4">Prefoldin beta subunit</fullName>
    </submittedName>
</protein>
<evidence type="ECO:0000256" key="1">
    <source>
        <dbReference type="ARBA" id="ARBA00008045"/>
    </source>
</evidence>
<dbReference type="GO" id="GO:0006457">
    <property type="term" value="P:protein folding"/>
    <property type="evidence" value="ECO:0007669"/>
    <property type="project" value="InterPro"/>
</dbReference>
<keyword evidence="2" id="KW-0143">Chaperone</keyword>
<dbReference type="GO" id="GO:0016272">
    <property type="term" value="C:prefoldin complex"/>
    <property type="evidence" value="ECO:0007669"/>
    <property type="project" value="InterPro"/>
</dbReference>
<feature type="coiled-coil region" evidence="3">
    <location>
        <begin position="93"/>
        <end position="120"/>
    </location>
</feature>
<keyword evidence="3" id="KW-0175">Coiled coil</keyword>
<gene>
    <name evidence="4" type="ORF">A1O9_00786</name>
</gene>
<dbReference type="STRING" id="1182545.A0A072PU21"/>
<dbReference type="PANTHER" id="PTHR21431:SF0">
    <property type="entry name" value="PREFOLDIN SUBUNIT 6"/>
    <property type="match status" value="1"/>
</dbReference>
<dbReference type="HOGENOM" id="CLU_125172_2_0_1"/>
<dbReference type="Pfam" id="PF01920">
    <property type="entry name" value="Prefoldin_2"/>
    <property type="match status" value="1"/>
</dbReference>
<evidence type="ECO:0000313" key="5">
    <source>
        <dbReference type="Proteomes" id="UP000027920"/>
    </source>
</evidence>
<proteinExistence type="inferred from homology"/>
<sequence>MEEDRNKLQTLSEALQKFQDDLQSAIDARQTLEAQQQENKAVQNEFNSLAEDAGIYKLVGPVLLKQDKTDATAAVDGRLEFIGKEITRTEIRIKELQEGSEKKRIELLQLQQKLQLAAQEQSSG</sequence>
<evidence type="ECO:0000256" key="2">
    <source>
        <dbReference type="ARBA" id="ARBA00023186"/>
    </source>
</evidence>
<reference evidence="4 5" key="1">
    <citation type="submission" date="2013-03" db="EMBL/GenBank/DDBJ databases">
        <title>The Genome Sequence of Exophiala aquamarina CBS 119918.</title>
        <authorList>
            <consortium name="The Broad Institute Genomics Platform"/>
            <person name="Cuomo C."/>
            <person name="de Hoog S."/>
            <person name="Gorbushina A."/>
            <person name="Walker B."/>
            <person name="Young S.K."/>
            <person name="Zeng Q."/>
            <person name="Gargeya S."/>
            <person name="Fitzgerald M."/>
            <person name="Haas B."/>
            <person name="Abouelleil A."/>
            <person name="Allen A.W."/>
            <person name="Alvarado L."/>
            <person name="Arachchi H.M."/>
            <person name="Berlin A.M."/>
            <person name="Chapman S.B."/>
            <person name="Gainer-Dewar J."/>
            <person name="Goldberg J."/>
            <person name="Griggs A."/>
            <person name="Gujja S."/>
            <person name="Hansen M."/>
            <person name="Howarth C."/>
            <person name="Imamovic A."/>
            <person name="Ireland A."/>
            <person name="Larimer J."/>
            <person name="McCowan C."/>
            <person name="Murphy C."/>
            <person name="Pearson M."/>
            <person name="Poon T.W."/>
            <person name="Priest M."/>
            <person name="Roberts A."/>
            <person name="Saif S."/>
            <person name="Shea T."/>
            <person name="Sisk P."/>
            <person name="Sykes S."/>
            <person name="Wortman J."/>
            <person name="Nusbaum C."/>
            <person name="Birren B."/>
        </authorList>
    </citation>
    <scope>NUCLEOTIDE SEQUENCE [LARGE SCALE GENOMIC DNA]</scope>
    <source>
        <strain evidence="4 5">CBS 119918</strain>
    </source>
</reference>
<dbReference type="Proteomes" id="UP000027920">
    <property type="component" value="Unassembled WGS sequence"/>
</dbReference>
<dbReference type="CDD" id="cd23161">
    <property type="entry name" value="Prefoldin_6"/>
    <property type="match status" value="1"/>
</dbReference>
<dbReference type="EMBL" id="AMGV01000001">
    <property type="protein sequence ID" value="KEF62813.1"/>
    <property type="molecule type" value="Genomic_DNA"/>
</dbReference>
<dbReference type="OrthoDB" id="248120at2759"/>
<keyword evidence="5" id="KW-1185">Reference proteome</keyword>
<dbReference type="GeneID" id="25275737"/>